<organism evidence="2 3">
    <name type="scientific">Lachnellula suecica</name>
    <dbReference type="NCBI Taxonomy" id="602035"/>
    <lineage>
        <taxon>Eukaryota</taxon>
        <taxon>Fungi</taxon>
        <taxon>Dikarya</taxon>
        <taxon>Ascomycota</taxon>
        <taxon>Pezizomycotina</taxon>
        <taxon>Leotiomycetes</taxon>
        <taxon>Helotiales</taxon>
        <taxon>Lachnaceae</taxon>
        <taxon>Lachnellula</taxon>
    </lineage>
</organism>
<feature type="transmembrane region" description="Helical" evidence="1">
    <location>
        <begin position="65"/>
        <end position="91"/>
    </location>
</feature>
<keyword evidence="3" id="KW-1185">Reference proteome</keyword>
<dbReference type="Gene3D" id="3.40.720.10">
    <property type="entry name" value="Alkaline Phosphatase, subunit A"/>
    <property type="match status" value="1"/>
</dbReference>
<evidence type="ECO:0000313" key="3">
    <source>
        <dbReference type="Proteomes" id="UP000469558"/>
    </source>
</evidence>
<feature type="transmembrane region" description="Helical" evidence="1">
    <location>
        <begin position="34"/>
        <end position="53"/>
    </location>
</feature>
<dbReference type="Proteomes" id="UP000469558">
    <property type="component" value="Unassembled WGS sequence"/>
</dbReference>
<accession>A0A8T9BYP9</accession>
<keyword evidence="1" id="KW-0472">Membrane</keyword>
<comment type="caution">
    <text evidence="2">The sequence shown here is derived from an EMBL/GenBank/DDBJ whole genome shotgun (WGS) entry which is preliminary data.</text>
</comment>
<dbReference type="PANTHER" id="PTHR10974">
    <property type="entry name" value="FI08016P-RELATED"/>
    <property type="match status" value="1"/>
</dbReference>
<name>A0A8T9BYP9_9HELO</name>
<keyword evidence="1" id="KW-0812">Transmembrane</keyword>
<gene>
    <name evidence="2" type="ORF">LSUE1_G008574</name>
</gene>
<feature type="transmembrane region" description="Helical" evidence="1">
    <location>
        <begin position="103"/>
        <end position="125"/>
    </location>
</feature>
<reference evidence="2 3" key="1">
    <citation type="submission" date="2018-05" db="EMBL/GenBank/DDBJ databases">
        <title>Genome sequencing and assembly of the regulated plant pathogen Lachnellula willkommii and related sister species for the development of diagnostic species identification markers.</title>
        <authorList>
            <person name="Giroux E."/>
            <person name="Bilodeau G."/>
        </authorList>
    </citation>
    <scope>NUCLEOTIDE SEQUENCE [LARGE SCALE GENOMIC DNA]</scope>
    <source>
        <strain evidence="2 3">CBS 268.59</strain>
    </source>
</reference>
<dbReference type="OrthoDB" id="5410197at2759"/>
<sequence length="616" mass="68962">MNSRLGHLGLLIALSVAFYTTQLWLWLTKFPCISTTLFGLLGLAATLGTWHLVDNGNTLESHGSYNLLIFCLMFTPINLIVAILCVCYKFIDGKGHVERVKRLCQGLFVFSLTLGVILFIVTRIIKRDSNYGFFQETIPCSPQDRENGLCDACQWEETTPWFDLLPFRQNFFTGSMSCPVDDSFSATLDDGVLSIEGCNTGGLHDVSHLTSLAPGTSNGPSYSYLPQTEKWGLRLKNDSLGRKYNGFQESVLDFFSEHTYPYIGPVSIDEEIDSVLVHCNSRPPKLVYRIRPVHAEPGPTERDIGLGSPQGLNVVTLFIDAMSRNHFHRRLPRTREALEKLTGMETSESSLYELFRYHSVGTNTTPNTRAPWAGLNESDAGTSGTPIWEEFEDAGYVSARIDPMCQDWSAYYNSASFPDGDFIDPRISHEHIAFSCIPPTVPVGKDNSGNFAGPASIKSRCFSDTHVGWHILDWASKFVDTYQGNRRFFLNAAFMESHEGSGEVLQTLDSRLESFFNVETSPSDWNTTAVLIVSDHGALMGLNNAFFHNGKVEAKNPFAAFVMPRWYMEMEERNERLTEAKGELVTPHDIYETLQGLKIGGSSRMENQRGKDLMKA</sequence>
<dbReference type="EMBL" id="QGMK01002121">
    <property type="protein sequence ID" value="TVY60778.1"/>
    <property type="molecule type" value="Genomic_DNA"/>
</dbReference>
<dbReference type="SUPFAM" id="SSF53649">
    <property type="entry name" value="Alkaline phosphatase-like"/>
    <property type="match status" value="1"/>
</dbReference>
<dbReference type="InterPro" id="IPR017850">
    <property type="entry name" value="Alkaline_phosphatase_core_sf"/>
</dbReference>
<keyword evidence="1" id="KW-1133">Transmembrane helix</keyword>
<protein>
    <submittedName>
        <fullName evidence="2">Uncharacterized protein</fullName>
    </submittedName>
</protein>
<feature type="transmembrane region" description="Helical" evidence="1">
    <location>
        <begin position="6"/>
        <end position="27"/>
    </location>
</feature>
<evidence type="ECO:0000313" key="2">
    <source>
        <dbReference type="EMBL" id="TVY60778.1"/>
    </source>
</evidence>
<dbReference type="PANTHER" id="PTHR10974:SF1">
    <property type="entry name" value="FI08016P-RELATED"/>
    <property type="match status" value="1"/>
</dbReference>
<dbReference type="Pfam" id="PF02995">
    <property type="entry name" value="DUF229"/>
    <property type="match status" value="2"/>
</dbReference>
<dbReference type="InterPro" id="IPR004245">
    <property type="entry name" value="DUF229"/>
</dbReference>
<proteinExistence type="predicted"/>
<evidence type="ECO:0000256" key="1">
    <source>
        <dbReference type="SAM" id="Phobius"/>
    </source>
</evidence>
<dbReference type="AlphaFoldDB" id="A0A8T9BYP9"/>